<dbReference type="PANTHER" id="PTHR45295">
    <property type="entry name" value="CHAPERONE PROTEIN DNAJ C76, CHLOROPLASTIC"/>
    <property type="match status" value="1"/>
</dbReference>
<reference evidence="1" key="1">
    <citation type="submission" date="2021-01" db="EMBL/GenBank/DDBJ databases">
        <authorList>
            <person name="Corre E."/>
            <person name="Pelletier E."/>
            <person name="Niang G."/>
            <person name="Scheremetjew M."/>
            <person name="Finn R."/>
            <person name="Kale V."/>
            <person name="Holt S."/>
            <person name="Cochrane G."/>
            <person name="Meng A."/>
            <person name="Brown T."/>
            <person name="Cohen L."/>
        </authorList>
    </citation>
    <scope>NUCLEOTIDE SEQUENCE</scope>
    <source>
        <strain evidence="1">CCAP1064/1</strain>
    </source>
</reference>
<name>A0A7S0BXP5_9STRA</name>
<evidence type="ECO:0000313" key="1">
    <source>
        <dbReference type="EMBL" id="CAD8405587.1"/>
    </source>
</evidence>
<sequence>MQEWGFSSDEIENALGVATNDVLDSDDSVLEEFREVERETEFVELDPEIDLEDIESHTTVERDEDTNEVIRLQNVYVDEVSCIGCTNCANIAQSTFFMEQEHGRARVFRQWGDDDETIAIAIDTCPVDCIHYIPYEELEKLETERRDQNINFQARLMGESSGLVNSYGGAKPYSTAQKISGNMGSRCNNCPNRGCKDCPMYGVGKNPAFQEQDQKRLDRLEAKKRKSTMENLNKSVDL</sequence>
<dbReference type="SUPFAM" id="SSF54862">
    <property type="entry name" value="4Fe-4S ferredoxins"/>
    <property type="match status" value="1"/>
</dbReference>
<dbReference type="PANTHER" id="PTHR45295:SF1">
    <property type="entry name" value="CHAPERONE PROTEIN DNAJ C76, CHLOROPLASTIC"/>
    <property type="match status" value="1"/>
</dbReference>
<protein>
    <submittedName>
        <fullName evidence="1">Uncharacterized protein</fullName>
    </submittedName>
</protein>
<dbReference type="Gene3D" id="3.30.70.20">
    <property type="match status" value="1"/>
</dbReference>
<dbReference type="AlphaFoldDB" id="A0A7S0BXP5"/>
<gene>
    <name evidence="1" type="ORF">PINE0816_LOCUS1702</name>
</gene>
<dbReference type="Pfam" id="PF13370">
    <property type="entry name" value="Fer4_13"/>
    <property type="match status" value="1"/>
</dbReference>
<proteinExistence type="predicted"/>
<organism evidence="1">
    <name type="scientific">Proboscia inermis</name>
    <dbReference type="NCBI Taxonomy" id="420281"/>
    <lineage>
        <taxon>Eukaryota</taxon>
        <taxon>Sar</taxon>
        <taxon>Stramenopiles</taxon>
        <taxon>Ochrophyta</taxon>
        <taxon>Bacillariophyta</taxon>
        <taxon>Coscinodiscophyceae</taxon>
        <taxon>Rhizosoleniophycidae</taxon>
        <taxon>Rhizosoleniales</taxon>
        <taxon>Rhizosoleniaceae</taxon>
        <taxon>Proboscia</taxon>
    </lineage>
</organism>
<accession>A0A7S0BXP5</accession>
<dbReference type="EMBL" id="HBEL01003611">
    <property type="protein sequence ID" value="CAD8405587.1"/>
    <property type="molecule type" value="Transcribed_RNA"/>
</dbReference>